<accession>A0ABX7FNV2</accession>
<dbReference type="Pfam" id="PF03764">
    <property type="entry name" value="EFG_IV"/>
    <property type="match status" value="1"/>
</dbReference>
<feature type="binding site" evidence="7">
    <location>
        <begin position="135"/>
        <end position="138"/>
    </location>
    <ligand>
        <name>GTP</name>
        <dbReference type="ChEBI" id="CHEBI:37565"/>
    </ligand>
</feature>
<dbReference type="SMART" id="SM00838">
    <property type="entry name" value="EFG_C"/>
    <property type="match status" value="1"/>
</dbReference>
<dbReference type="InterPro" id="IPR000795">
    <property type="entry name" value="T_Tr_GTP-bd_dom"/>
</dbReference>
<dbReference type="Gene3D" id="3.30.70.240">
    <property type="match status" value="1"/>
</dbReference>
<dbReference type="Pfam" id="PF00679">
    <property type="entry name" value="EFG_C"/>
    <property type="match status" value="1"/>
</dbReference>
<dbReference type="NCBIfam" id="NF009379">
    <property type="entry name" value="PRK12740.1-3"/>
    <property type="match status" value="1"/>
</dbReference>
<dbReference type="SUPFAM" id="SSF52540">
    <property type="entry name" value="P-loop containing nucleoside triphosphate hydrolases"/>
    <property type="match status" value="1"/>
</dbReference>
<gene>
    <name evidence="7 9" type="primary">fusA</name>
    <name evidence="9" type="ORF">JNE38_01400</name>
</gene>
<keyword evidence="5 7" id="KW-0648">Protein biosynthesis</keyword>
<dbReference type="NCBIfam" id="NF009381">
    <property type="entry name" value="PRK12740.1-5"/>
    <property type="match status" value="1"/>
</dbReference>
<name>A0ABX7FNV2_BRECH</name>
<dbReference type="InterPro" id="IPR035647">
    <property type="entry name" value="EFG_III/V"/>
</dbReference>
<dbReference type="Proteomes" id="UP000596248">
    <property type="component" value="Chromosome"/>
</dbReference>
<dbReference type="RefSeq" id="WP_203354940.1">
    <property type="nucleotide sequence ID" value="NZ_CP069127.1"/>
</dbReference>
<dbReference type="InterPro" id="IPR031157">
    <property type="entry name" value="G_TR_CS"/>
</dbReference>
<dbReference type="Pfam" id="PF22042">
    <property type="entry name" value="EF-G_D2"/>
    <property type="match status" value="1"/>
</dbReference>
<dbReference type="InterPro" id="IPR004540">
    <property type="entry name" value="Transl_elong_EFG/EF2"/>
</dbReference>
<dbReference type="InterPro" id="IPR047872">
    <property type="entry name" value="EFG_IV"/>
</dbReference>
<dbReference type="InterPro" id="IPR020568">
    <property type="entry name" value="Ribosomal_Su5_D2-typ_SF"/>
</dbReference>
<dbReference type="HAMAP" id="MF_00054_B">
    <property type="entry name" value="EF_G_EF_2_B"/>
    <property type="match status" value="1"/>
</dbReference>
<dbReference type="InterPro" id="IPR005225">
    <property type="entry name" value="Small_GTP-bd"/>
</dbReference>
<keyword evidence="10" id="KW-1185">Reference proteome</keyword>
<dbReference type="SMART" id="SM00889">
    <property type="entry name" value="EFG_IV"/>
    <property type="match status" value="1"/>
</dbReference>
<dbReference type="SUPFAM" id="SSF54980">
    <property type="entry name" value="EF-G C-terminal domain-like"/>
    <property type="match status" value="2"/>
</dbReference>
<evidence type="ECO:0000313" key="10">
    <source>
        <dbReference type="Proteomes" id="UP000596248"/>
    </source>
</evidence>
<dbReference type="CDD" id="cd01886">
    <property type="entry name" value="EF-G"/>
    <property type="match status" value="1"/>
</dbReference>
<evidence type="ECO:0000256" key="5">
    <source>
        <dbReference type="ARBA" id="ARBA00022917"/>
    </source>
</evidence>
<protein>
    <recommendedName>
        <fullName evidence="2 7">Elongation factor G</fullName>
        <shortName evidence="7">EF-G</shortName>
    </recommendedName>
</protein>
<reference evidence="9 10" key="1">
    <citation type="submission" date="2021-01" db="EMBL/GenBank/DDBJ databases">
        <title>Identification of strong promoters based on the transcriptome of Brevibacillus choshinensis.</title>
        <authorList>
            <person name="Yao D."/>
            <person name="Zhang K."/>
            <person name="Wu J."/>
        </authorList>
    </citation>
    <scope>NUCLEOTIDE SEQUENCE [LARGE SCALE GENOMIC DNA]</scope>
    <source>
        <strain evidence="9 10">HPD31-SP3</strain>
    </source>
</reference>
<organism evidence="9 10">
    <name type="scientific">Brevibacillus choshinensis</name>
    <dbReference type="NCBI Taxonomy" id="54911"/>
    <lineage>
        <taxon>Bacteria</taxon>
        <taxon>Bacillati</taxon>
        <taxon>Bacillota</taxon>
        <taxon>Bacilli</taxon>
        <taxon>Bacillales</taxon>
        <taxon>Paenibacillaceae</taxon>
        <taxon>Brevibacillus</taxon>
    </lineage>
</organism>
<comment type="subcellular location">
    <subcellularLocation>
        <location evidence="7">Cytoplasm</location>
    </subcellularLocation>
</comment>
<dbReference type="InterPro" id="IPR000640">
    <property type="entry name" value="EFG_V-like"/>
</dbReference>
<dbReference type="PROSITE" id="PS51722">
    <property type="entry name" value="G_TR_2"/>
    <property type="match status" value="1"/>
</dbReference>
<dbReference type="Gene3D" id="3.30.70.870">
    <property type="entry name" value="Elongation Factor G (Translational Gtpase), domain 3"/>
    <property type="match status" value="1"/>
</dbReference>
<dbReference type="Pfam" id="PF14492">
    <property type="entry name" value="EFG_III"/>
    <property type="match status" value="1"/>
</dbReference>
<feature type="domain" description="Tr-type G" evidence="8">
    <location>
        <begin position="8"/>
        <end position="282"/>
    </location>
</feature>
<dbReference type="InterPro" id="IPR041095">
    <property type="entry name" value="EFG_II"/>
</dbReference>
<keyword evidence="3 7" id="KW-0547">Nucleotide-binding</keyword>
<evidence type="ECO:0000259" key="8">
    <source>
        <dbReference type="PROSITE" id="PS51722"/>
    </source>
</evidence>
<keyword evidence="6 7" id="KW-0342">GTP-binding</keyword>
<dbReference type="CDD" id="cd16262">
    <property type="entry name" value="EFG_III"/>
    <property type="match status" value="1"/>
</dbReference>
<evidence type="ECO:0000313" key="9">
    <source>
        <dbReference type="EMBL" id="QRG67909.1"/>
    </source>
</evidence>
<evidence type="ECO:0000256" key="6">
    <source>
        <dbReference type="ARBA" id="ARBA00023134"/>
    </source>
</evidence>
<dbReference type="NCBIfam" id="TIGR00231">
    <property type="entry name" value="small_GTP"/>
    <property type="match status" value="1"/>
</dbReference>
<dbReference type="InterPro" id="IPR014721">
    <property type="entry name" value="Ribsml_uS5_D2-typ_fold_subgr"/>
</dbReference>
<dbReference type="SUPFAM" id="SSF50447">
    <property type="entry name" value="Translation proteins"/>
    <property type="match status" value="1"/>
</dbReference>
<dbReference type="GO" id="GO:0003746">
    <property type="term" value="F:translation elongation factor activity"/>
    <property type="evidence" value="ECO:0007669"/>
    <property type="project" value="UniProtKB-KW"/>
</dbReference>
<feature type="binding site" evidence="7">
    <location>
        <begin position="81"/>
        <end position="85"/>
    </location>
    <ligand>
        <name>GTP</name>
        <dbReference type="ChEBI" id="CHEBI:37565"/>
    </ligand>
</feature>
<feature type="binding site" evidence="7">
    <location>
        <begin position="17"/>
        <end position="24"/>
    </location>
    <ligand>
        <name>GTP</name>
        <dbReference type="ChEBI" id="CHEBI:37565"/>
    </ligand>
</feature>
<dbReference type="SUPFAM" id="SSF54211">
    <property type="entry name" value="Ribosomal protein S5 domain 2-like"/>
    <property type="match status" value="1"/>
</dbReference>
<keyword evidence="7" id="KW-0963">Cytoplasm</keyword>
<dbReference type="InterPro" id="IPR053905">
    <property type="entry name" value="EF-G-like_DII"/>
</dbReference>
<dbReference type="InterPro" id="IPR009000">
    <property type="entry name" value="Transl_B-barrel_sf"/>
</dbReference>
<dbReference type="Pfam" id="PF00009">
    <property type="entry name" value="GTP_EFTU"/>
    <property type="match status" value="1"/>
</dbReference>
<dbReference type="InterPro" id="IPR035649">
    <property type="entry name" value="EFG_V"/>
</dbReference>
<dbReference type="Gene3D" id="3.40.50.300">
    <property type="entry name" value="P-loop containing nucleotide triphosphate hydrolases"/>
    <property type="match status" value="1"/>
</dbReference>
<evidence type="ECO:0000256" key="4">
    <source>
        <dbReference type="ARBA" id="ARBA00022768"/>
    </source>
</evidence>
<proteinExistence type="inferred from homology"/>
<keyword evidence="4 7" id="KW-0251">Elongation factor</keyword>
<evidence type="ECO:0000256" key="2">
    <source>
        <dbReference type="ARBA" id="ARBA00017872"/>
    </source>
</evidence>
<dbReference type="InterPro" id="IPR005517">
    <property type="entry name" value="Transl_elong_EFG/EF2_IV"/>
</dbReference>
<dbReference type="PRINTS" id="PR00315">
    <property type="entry name" value="ELONGATNFCT"/>
</dbReference>
<dbReference type="Gene3D" id="3.30.230.10">
    <property type="match status" value="1"/>
</dbReference>
<dbReference type="PANTHER" id="PTHR43261:SF1">
    <property type="entry name" value="RIBOSOME-RELEASING FACTOR 2, MITOCHONDRIAL"/>
    <property type="match status" value="1"/>
</dbReference>
<comment type="function">
    <text evidence="7">Catalyzes the GTP-dependent ribosomal translocation step during translation elongation. During this step, the ribosome changes from the pre-translocational (PRE) to the post-translocational (POST) state as the newly formed A-site-bound peptidyl-tRNA and P-site-bound deacylated tRNA move to the P and E sites, respectively. Catalyzes the coordinated movement of the two tRNA molecules, the mRNA and conformational changes in the ribosome.</text>
</comment>
<dbReference type="InterPro" id="IPR027417">
    <property type="entry name" value="P-loop_NTPase"/>
</dbReference>
<evidence type="ECO:0000256" key="7">
    <source>
        <dbReference type="HAMAP-Rule" id="MF_00054"/>
    </source>
</evidence>
<dbReference type="InterPro" id="IPR009022">
    <property type="entry name" value="EFG_III"/>
</dbReference>
<dbReference type="CDD" id="cd03713">
    <property type="entry name" value="EFG_mtEFG_C"/>
    <property type="match status" value="1"/>
</dbReference>
<dbReference type="NCBIfam" id="TIGR00484">
    <property type="entry name" value="EF-G"/>
    <property type="match status" value="1"/>
</dbReference>
<evidence type="ECO:0000256" key="1">
    <source>
        <dbReference type="ARBA" id="ARBA00005870"/>
    </source>
</evidence>
<comment type="similarity">
    <text evidence="1 7">Belongs to the TRAFAC class translation factor GTPase superfamily. Classic translation factor GTPase family. EF-G/EF-2 subfamily.</text>
</comment>
<dbReference type="CDD" id="cd04088">
    <property type="entry name" value="EFG_mtEFG_II"/>
    <property type="match status" value="1"/>
</dbReference>
<dbReference type="EMBL" id="CP069127">
    <property type="protein sequence ID" value="QRG67909.1"/>
    <property type="molecule type" value="Genomic_DNA"/>
</dbReference>
<dbReference type="CDD" id="cd01434">
    <property type="entry name" value="EFG_mtEFG1_IV"/>
    <property type="match status" value="1"/>
</dbReference>
<dbReference type="Gene3D" id="2.40.30.10">
    <property type="entry name" value="Translation factors"/>
    <property type="match status" value="1"/>
</dbReference>
<dbReference type="PANTHER" id="PTHR43261">
    <property type="entry name" value="TRANSLATION ELONGATION FACTOR G-RELATED"/>
    <property type="match status" value="1"/>
</dbReference>
<evidence type="ECO:0000256" key="3">
    <source>
        <dbReference type="ARBA" id="ARBA00022741"/>
    </source>
</evidence>
<dbReference type="PROSITE" id="PS00301">
    <property type="entry name" value="G_TR_1"/>
    <property type="match status" value="1"/>
</dbReference>
<sequence>MAREFSLPNTRNIGIMAHIDAGKTTTTERILFYTGRVHKIGEVHEGAATMDWMEQEQERGITITSAATTAQWNGHRINIIDTPGHVDFTVEVERSLRVLDGAVTVFDAKGGVEPQTETVWRQADRYGVPRMCYINKMDILGANFEMTLGQIKTRLGANPVAIQYPIGAEDQFKGMVDLIEMKAIVYTDDLGKTSDSTEIPADLKERCEELRLALVEAAAEQDEELMMKYLEGEELTNDEIRAALRKGTIECKLTPVMCGSSYRNKGVQPMLDNVVTYLPSPVDIPAIKGTLPDSEDEVERPADDNGPFSALAFKIMTDPYVGRLTFFRVYSGVLNSGSYVLNSTKGKRERVGRILQMHANHREEIQTVYSGDIAAAVGLKDTTTGDTLCDEKSPVILESMEFPEPVISVAIEPKSKADQDKMGIGLSKLAEEDPTFRTRTDEETGQTIISGMGELHLEIIVDRLKREFKVESNVGAPQVAYRETFRKEAKVEGKFVRQSGGRGQYGHVWVEFAPLEPGQGFQFENKIVGGVVPREYIPAVQAGIEESMKNGVIAGFPLVDIKATIVDGSYHDVDSSEMAFKVAGSLALKEAAKKCGAVLLEPIMKVEVTMPEEYMGDVMGDLNSRRGRIEGMEARANAQVIRAMVPLSEMFGYSTVLRSRTQGRGVYSMVIDHYEEVPKFIAEEIVKKSKGE</sequence>